<dbReference type="PANTHER" id="PTHR12112:SF39">
    <property type="entry name" value="EG:152A3.5 PROTEIN (FBGN0003116_PN PROTEIN)"/>
    <property type="match status" value="1"/>
</dbReference>
<proteinExistence type="predicted"/>
<reference evidence="2" key="1">
    <citation type="submission" date="2016-06" db="UniProtKB">
        <authorList>
            <consortium name="WormBaseParasite"/>
        </authorList>
    </citation>
    <scope>IDENTIFICATION</scope>
</reference>
<sequence length="218" mass="24632">LDSTVCALAYAFFKQMQLGDTAVVIPLCYVNRADMHLRSEVVFWLNHCHVCLDSLIYTDDLLTPEHNLEACKTQLILVDHNKATGRLANMRWPVIEIIDHHQLESADNQQLTNCRLKRMERVGSCATLITELLMQSSCVDRIPCVVWELLYGAILIDTVGLSLRGQKAGRLTNLDLLMATRIEDRIGCKLFSGGVSRERIFSEVEEAKFDVKGNNLLI</sequence>
<dbReference type="AlphaFoldDB" id="A0A183BH62"/>
<dbReference type="InterPro" id="IPR001667">
    <property type="entry name" value="DDH_dom"/>
</dbReference>
<name>A0A183BH62_9TREM</name>
<accession>A0A183BH62</accession>
<dbReference type="GO" id="GO:0004309">
    <property type="term" value="F:exopolyphosphatase activity"/>
    <property type="evidence" value="ECO:0007669"/>
    <property type="project" value="TreeGrafter"/>
</dbReference>
<evidence type="ECO:0000259" key="1">
    <source>
        <dbReference type="Pfam" id="PF01368"/>
    </source>
</evidence>
<dbReference type="InterPro" id="IPR038763">
    <property type="entry name" value="DHH_sf"/>
</dbReference>
<dbReference type="WBParaSite" id="ECPE_0001859701-mRNA-1">
    <property type="protein sequence ID" value="ECPE_0001859701-mRNA-1"/>
    <property type="gene ID" value="ECPE_0001859701"/>
</dbReference>
<feature type="domain" description="DDH" evidence="1">
    <location>
        <begin position="2"/>
        <end position="137"/>
    </location>
</feature>
<dbReference type="SUPFAM" id="SSF64182">
    <property type="entry name" value="DHH phosphoesterases"/>
    <property type="match status" value="1"/>
</dbReference>
<evidence type="ECO:0000313" key="2">
    <source>
        <dbReference type="WBParaSite" id="ECPE_0001859701-mRNA-1"/>
    </source>
</evidence>
<organism evidence="2">
    <name type="scientific">Echinostoma caproni</name>
    <dbReference type="NCBI Taxonomy" id="27848"/>
    <lineage>
        <taxon>Eukaryota</taxon>
        <taxon>Metazoa</taxon>
        <taxon>Spiralia</taxon>
        <taxon>Lophotrochozoa</taxon>
        <taxon>Platyhelminthes</taxon>
        <taxon>Trematoda</taxon>
        <taxon>Digenea</taxon>
        <taxon>Plagiorchiida</taxon>
        <taxon>Echinostomata</taxon>
        <taxon>Echinostomatoidea</taxon>
        <taxon>Echinostomatidae</taxon>
        <taxon>Echinostoma</taxon>
    </lineage>
</organism>
<dbReference type="GO" id="GO:0005737">
    <property type="term" value="C:cytoplasm"/>
    <property type="evidence" value="ECO:0007669"/>
    <property type="project" value="TreeGrafter"/>
</dbReference>
<dbReference type="Gene3D" id="3.90.1640.10">
    <property type="entry name" value="inorganic pyrophosphatase (n-terminal core)"/>
    <property type="match status" value="1"/>
</dbReference>
<dbReference type="Pfam" id="PF01368">
    <property type="entry name" value="DHH"/>
    <property type="match status" value="1"/>
</dbReference>
<protein>
    <submittedName>
        <fullName evidence="2">DHH domain-containing protein</fullName>
    </submittedName>
</protein>
<dbReference type="PANTHER" id="PTHR12112">
    <property type="entry name" value="BNIP - RELATED"/>
    <property type="match status" value="1"/>
</dbReference>